<evidence type="ECO:0000313" key="3">
    <source>
        <dbReference type="Proteomes" id="UP000222106"/>
    </source>
</evidence>
<sequence>MGKLTFVVGAGLGYVLGTRAGRAQYEKIKKASSKVWDNPRVQQNVQKVESRVTELARERGSAVTDKVASTVKDRLHRSGDQSATGQGYAGGDAGQAGGSSDSTQSQSGF</sequence>
<dbReference type="AlphaFoldDB" id="A0A2A9EN18"/>
<evidence type="ECO:0000256" key="1">
    <source>
        <dbReference type="SAM" id="MobiDB-lite"/>
    </source>
</evidence>
<proteinExistence type="predicted"/>
<gene>
    <name evidence="2" type="ORF">ATJ97_2120</name>
</gene>
<organism evidence="2 3">
    <name type="scientific">Georgenia soli</name>
    <dbReference type="NCBI Taxonomy" id="638953"/>
    <lineage>
        <taxon>Bacteria</taxon>
        <taxon>Bacillati</taxon>
        <taxon>Actinomycetota</taxon>
        <taxon>Actinomycetes</taxon>
        <taxon>Micrococcales</taxon>
        <taxon>Bogoriellaceae</taxon>
        <taxon>Georgenia</taxon>
    </lineage>
</organism>
<reference evidence="2 3" key="1">
    <citation type="submission" date="2017-10" db="EMBL/GenBank/DDBJ databases">
        <title>Sequencing the genomes of 1000 actinobacteria strains.</title>
        <authorList>
            <person name="Klenk H.-P."/>
        </authorList>
    </citation>
    <scope>NUCLEOTIDE SEQUENCE [LARGE SCALE GENOMIC DNA]</scope>
    <source>
        <strain evidence="2 3">DSM 21838</strain>
    </source>
</reference>
<comment type="caution">
    <text evidence="2">The sequence shown here is derived from an EMBL/GenBank/DDBJ whole genome shotgun (WGS) entry which is preliminary data.</text>
</comment>
<dbReference type="RefSeq" id="WP_098483683.1">
    <property type="nucleotide sequence ID" value="NZ_PDJI01000004.1"/>
</dbReference>
<keyword evidence="3" id="KW-1185">Reference proteome</keyword>
<accession>A0A2A9EN18</accession>
<dbReference type="Proteomes" id="UP000222106">
    <property type="component" value="Unassembled WGS sequence"/>
</dbReference>
<feature type="compositionally biased region" description="Low complexity" evidence="1">
    <location>
        <begin position="98"/>
        <end position="109"/>
    </location>
</feature>
<protein>
    <recommendedName>
        <fullName evidence="4">YtxH domain-containing protein</fullName>
    </recommendedName>
</protein>
<evidence type="ECO:0000313" key="2">
    <source>
        <dbReference type="EMBL" id="PFG39609.1"/>
    </source>
</evidence>
<dbReference type="EMBL" id="PDJI01000004">
    <property type="protein sequence ID" value="PFG39609.1"/>
    <property type="molecule type" value="Genomic_DNA"/>
</dbReference>
<feature type="compositionally biased region" description="Gly residues" evidence="1">
    <location>
        <begin position="87"/>
        <end position="97"/>
    </location>
</feature>
<evidence type="ECO:0008006" key="4">
    <source>
        <dbReference type="Google" id="ProtNLM"/>
    </source>
</evidence>
<feature type="region of interest" description="Disordered" evidence="1">
    <location>
        <begin position="61"/>
        <end position="109"/>
    </location>
</feature>
<dbReference type="OrthoDB" id="5125216at2"/>
<name>A0A2A9EN18_9MICO</name>